<gene>
    <name evidence="7" type="ORF">LWI29_020635</name>
</gene>
<evidence type="ECO:0000256" key="3">
    <source>
        <dbReference type="ARBA" id="ARBA00023295"/>
    </source>
</evidence>
<dbReference type="PANTHER" id="PTHR10353:SF44">
    <property type="entry name" value="BETA-GLUCOSIDASE 17"/>
    <property type="match status" value="1"/>
</dbReference>
<proteinExistence type="inferred from homology"/>
<dbReference type="PANTHER" id="PTHR10353">
    <property type="entry name" value="GLYCOSYL HYDROLASE"/>
    <property type="match status" value="1"/>
</dbReference>
<feature type="active site" description="Nucleophile" evidence="4">
    <location>
        <position position="817"/>
    </location>
</feature>
<evidence type="ECO:0000313" key="7">
    <source>
        <dbReference type="EMBL" id="KAK0574265.1"/>
    </source>
</evidence>
<keyword evidence="3 5" id="KW-0326">Glycosidase</keyword>
<dbReference type="GO" id="GO:0047782">
    <property type="term" value="F:coniferin beta-glucosidase activity"/>
    <property type="evidence" value="ECO:0007669"/>
    <property type="project" value="UniProtKB-ARBA"/>
</dbReference>
<name>A0AA39RI67_ACESA</name>
<evidence type="ECO:0000256" key="5">
    <source>
        <dbReference type="RuleBase" id="RU004468"/>
    </source>
</evidence>
<protein>
    <submittedName>
        <fullName evidence="7">Uncharacterized protein</fullName>
    </submittedName>
</protein>
<evidence type="ECO:0000313" key="8">
    <source>
        <dbReference type="Proteomes" id="UP001168877"/>
    </source>
</evidence>
<keyword evidence="6" id="KW-1133">Transmembrane helix</keyword>
<reference evidence="7" key="2">
    <citation type="submission" date="2023-06" db="EMBL/GenBank/DDBJ databases">
        <authorList>
            <person name="Swenson N.G."/>
            <person name="Wegrzyn J.L."/>
            <person name="Mcevoy S.L."/>
        </authorList>
    </citation>
    <scope>NUCLEOTIDE SEQUENCE</scope>
    <source>
        <strain evidence="7">NS2018</strain>
        <tissue evidence="7">Leaf</tissue>
    </source>
</reference>
<comment type="caution">
    <text evidence="7">The sequence shown here is derived from an EMBL/GenBank/DDBJ whole genome shotgun (WGS) entry which is preliminary data.</text>
</comment>
<keyword evidence="6" id="KW-0812">Transmembrane</keyword>
<dbReference type="Pfam" id="PF00232">
    <property type="entry name" value="Glyco_hydro_1"/>
    <property type="match status" value="4"/>
</dbReference>
<dbReference type="InterPro" id="IPR017853">
    <property type="entry name" value="GH"/>
</dbReference>
<dbReference type="EMBL" id="JAUESC010000387">
    <property type="protein sequence ID" value="KAK0574265.1"/>
    <property type="molecule type" value="Genomic_DNA"/>
</dbReference>
<evidence type="ECO:0000256" key="1">
    <source>
        <dbReference type="ARBA" id="ARBA00010838"/>
    </source>
</evidence>
<reference evidence="7" key="1">
    <citation type="journal article" date="2022" name="Plant J.">
        <title>Strategies of tolerance reflected in two North American maple genomes.</title>
        <authorList>
            <person name="McEvoy S.L."/>
            <person name="Sezen U.U."/>
            <person name="Trouern-Trend A."/>
            <person name="McMahon S.M."/>
            <person name="Schaberg P.G."/>
            <person name="Yang J."/>
            <person name="Wegrzyn J.L."/>
            <person name="Swenson N.G."/>
        </authorList>
    </citation>
    <scope>NUCLEOTIDE SEQUENCE</scope>
    <source>
        <strain evidence="7">NS2018</strain>
    </source>
</reference>
<dbReference type="SUPFAM" id="SSF51445">
    <property type="entry name" value="(Trans)glycosidases"/>
    <property type="match status" value="3"/>
</dbReference>
<feature type="active site" description="Nucleophile" evidence="4">
    <location>
        <position position="953"/>
    </location>
</feature>
<dbReference type="FunFam" id="3.20.20.80:FF:000020">
    <property type="entry name" value="Beta-glucosidase 12"/>
    <property type="match status" value="2"/>
</dbReference>
<sequence length="1063" mass="122018">MLCGDGHQNWWRFDWYGGLEFRSGISDVSAWSAASWWVFSGGLGLSSGPVSARLFVFPVCIVYCFGCNPTSVWAFFSRCGTLFLGLCSISFICGVPVMVVTLPWIWFSRFSGLKPFVTLFHFDLPQTLEDEYGGFLSPKILKDYVDFADFCFKTFGDRVKLWVTMNEPNGFIMNAYSTGIFPPGRCSNYLGNCTSGDSATEPYIAAHHLLLCHGAVIKLYKQKYQPYQKGKIGITIVTHWFTPKFNTTASRRAASRAMDFLFGWFAHPITYGEYPKSMRMQAGRRLPKFTEDQSKLLKGSFDFLGLNYYSTQYADQAPPSNGFNLSYTADRQVNASRMADNGSVPLKVGVNDKLRIIYLDGHLKYLLKAMKEGVNVKAYYVWSFLDDFEWDSGYTARFGLTYVDFKNNLTRHLKDSAFWYKSLKPCHDDFYSTELNRSSFPAGFLFGAGSSAYQYEGATSIDGRKPSIWDTFVTKYPEKISDHSTGNVADEFYYLYKEDIARMKNIGLDTFRISISWPRVLPQGKFSGGVNWKGVNFYNSLINELLSNGIQPFATIFHWDLPQALEDEYGGFLSPKIVDDYRDYADFCFQEFGDRVKYWITLNEPNLFSSRGYASGIFAPGRCSNYIGNCSRGNSATEPYLVTHHLILSHANAVKLYRDKYQTSQKGIVGITVDCRWQVPKFQTVSSRKAALRALDFEFGWVVHPMTNGDYPKTMRCLVGNRLPNFTNEESILIKGTLDFVGLNYYTSLYADDATSYGSVFLSYTTDSHVNDTAEKNGIPIGELAGGNWLYMYPKGIREYVLYVKRKYSGLPIYITENGMADNNNNSLPIDEALDDDLRIKYHHLHLSYLLQAIKMGVDVRGYSIWSFMDDFEWNSGYTLRFGLTYVDYKNGLKRYLKKSAFWFKNFLQMENATTDSSLLTNSSWLYIYPKGIRKLLLYTKRKYNPPYIYITENGMGDVNSSLWPIDKALNDSLRIKYHSLHLFYLLKAIKDGVDVRGYHAWTFLDNFEWSSGYTYRFGITYVDYKHGFKRYLKNSALWFQNFLLNKNTTTHHQPSNFLYSDQ</sequence>
<feature type="transmembrane region" description="Helical" evidence="6">
    <location>
        <begin position="83"/>
        <end position="107"/>
    </location>
</feature>
<dbReference type="InterPro" id="IPR018120">
    <property type="entry name" value="Glyco_hydro_1_AS"/>
</dbReference>
<comment type="similarity">
    <text evidence="1">Belongs to the glycosyl hydrolase 1 family.</text>
</comment>
<dbReference type="InterPro" id="IPR033132">
    <property type="entry name" value="GH_1_N_CS"/>
</dbReference>
<dbReference type="PROSITE" id="PS00653">
    <property type="entry name" value="GLYCOSYL_HYDROL_F1_2"/>
    <property type="match status" value="1"/>
</dbReference>
<keyword evidence="2 5" id="KW-0378">Hydrolase</keyword>
<evidence type="ECO:0000256" key="4">
    <source>
        <dbReference type="PROSITE-ProRule" id="PRU10055"/>
    </source>
</evidence>
<evidence type="ECO:0000256" key="2">
    <source>
        <dbReference type="ARBA" id="ARBA00022801"/>
    </source>
</evidence>
<keyword evidence="8" id="KW-1185">Reference proteome</keyword>
<keyword evidence="6" id="KW-0472">Membrane</keyword>
<dbReference type="InterPro" id="IPR001360">
    <property type="entry name" value="Glyco_hydro_1"/>
</dbReference>
<dbReference type="AlphaFoldDB" id="A0AA39RI67"/>
<dbReference type="Gene3D" id="3.20.20.80">
    <property type="entry name" value="Glycosidases"/>
    <property type="match status" value="4"/>
</dbReference>
<dbReference type="Proteomes" id="UP001168877">
    <property type="component" value="Unassembled WGS sequence"/>
</dbReference>
<feature type="transmembrane region" description="Helical" evidence="6">
    <location>
        <begin position="55"/>
        <end position="76"/>
    </location>
</feature>
<organism evidence="7 8">
    <name type="scientific">Acer saccharum</name>
    <name type="common">Sugar maple</name>
    <dbReference type="NCBI Taxonomy" id="4024"/>
    <lineage>
        <taxon>Eukaryota</taxon>
        <taxon>Viridiplantae</taxon>
        <taxon>Streptophyta</taxon>
        <taxon>Embryophyta</taxon>
        <taxon>Tracheophyta</taxon>
        <taxon>Spermatophyta</taxon>
        <taxon>Magnoliopsida</taxon>
        <taxon>eudicotyledons</taxon>
        <taxon>Gunneridae</taxon>
        <taxon>Pentapetalae</taxon>
        <taxon>rosids</taxon>
        <taxon>malvids</taxon>
        <taxon>Sapindales</taxon>
        <taxon>Sapindaceae</taxon>
        <taxon>Hippocastanoideae</taxon>
        <taxon>Acereae</taxon>
        <taxon>Acer</taxon>
    </lineage>
</organism>
<accession>A0AA39RI67</accession>
<dbReference type="GO" id="GO:0005975">
    <property type="term" value="P:carbohydrate metabolic process"/>
    <property type="evidence" value="ECO:0007669"/>
    <property type="project" value="InterPro"/>
</dbReference>
<dbReference type="PRINTS" id="PR00131">
    <property type="entry name" value="GLHYDRLASE1"/>
</dbReference>
<dbReference type="PROSITE" id="PS00572">
    <property type="entry name" value="GLYCOSYL_HYDROL_F1_1"/>
    <property type="match status" value="2"/>
</dbReference>
<evidence type="ECO:0000256" key="6">
    <source>
        <dbReference type="SAM" id="Phobius"/>
    </source>
</evidence>